<organism evidence="1">
    <name type="scientific">Micrococcus phage Kurnik</name>
    <dbReference type="NCBI Taxonomy" id="3092208"/>
    <lineage>
        <taxon>Viruses</taxon>
        <taxon>Duplodnaviria</taxon>
        <taxon>Heunggongvirae</taxon>
        <taxon>Uroviricota</taxon>
        <taxon>Caudoviricetes</taxon>
    </lineage>
</organism>
<dbReference type="EMBL" id="OR756649">
    <property type="protein sequence ID" value="WZE63516.1"/>
    <property type="molecule type" value="Genomic_DNA"/>
</dbReference>
<proteinExistence type="predicted"/>
<name>A0AAU6R6C1_9CAUD</name>
<dbReference type="SUPFAM" id="SSF57938">
    <property type="entry name" value="DnaJ/Hsp40 cysteine-rich domain"/>
    <property type="match status" value="1"/>
</dbReference>
<sequence length="59" mass="6283">MMTPAERDASLFTTDPCPICGGDGIEPGTVLVCDRCYGVGRILTNLVKASENRKLTQAP</sequence>
<protein>
    <recommendedName>
        <fullName evidence="2">DnaJ-like chaperonin</fullName>
    </recommendedName>
</protein>
<accession>A0AAU6R6C1</accession>
<evidence type="ECO:0000313" key="1">
    <source>
        <dbReference type="EMBL" id="WZE63516.1"/>
    </source>
</evidence>
<dbReference type="Gene3D" id="6.20.20.10">
    <property type="match status" value="1"/>
</dbReference>
<dbReference type="InterPro" id="IPR036410">
    <property type="entry name" value="HSP_DnaJ_Cys-rich_dom_sf"/>
</dbReference>
<reference evidence="1" key="1">
    <citation type="submission" date="2023-10" db="EMBL/GenBank/DDBJ databases">
        <title>Two new lytic phages for Micrococcus sp. strain 1402.</title>
        <authorList>
            <person name="Petrzik K."/>
        </authorList>
    </citation>
    <scope>NUCLEOTIDE SEQUENCE</scope>
</reference>
<evidence type="ECO:0008006" key="2">
    <source>
        <dbReference type="Google" id="ProtNLM"/>
    </source>
</evidence>